<dbReference type="PROSITE" id="PS00136">
    <property type="entry name" value="SUBTILASE_ASP"/>
    <property type="match status" value="1"/>
</dbReference>
<keyword evidence="2 5" id="KW-0645">Protease</keyword>
<evidence type="ECO:0000256" key="6">
    <source>
        <dbReference type="RuleBase" id="RU003355"/>
    </source>
</evidence>
<comment type="caution">
    <text evidence="9">The sequence shown here is derived from an EMBL/GenBank/DDBJ whole genome shotgun (WGS) entry which is preliminary data.</text>
</comment>
<sequence>MPWIKIALAGRRCPASSVRLAVLGIAGLVMAATAASAQTMSNTPVVQLADGSGGTVRASANALIARAEAEGRIPVVVELRLGEGQELGANADPSQLAAQRAAIASLQRRVVANVPGARSVKRYANVPYVAMSVGTAGVRALLGNDAVAAIDEDVRVEPMLDESVPLIRADVVARRRGVNGGRGWAVVVIDTGVQLTHPALRGRIVSEACFSTNDRSAGATSLCPNKVPQSFAKGSGKNCPARLDGCFHGTHVAGIALGNPANSFKGVAPNADLISMQVFSRFTPDACRASTPCISAFYSDIIGALDRSLTLTSSHKIASVNMSLGGGAYTKACNNDNASLSAITRLIRQLAGKGVAVVIASGNNGSSSFIAAPGCISDAVTVGSTTKSDQISSFSNHNRLVDLMAPGSDITSAVLGSRYGSASGTSMATPHVAGAWVLMKKIRPNATVADIQKAFQCTGKRVARAGIAKRRIDVEAAANALVNGC</sequence>
<evidence type="ECO:0000256" key="4">
    <source>
        <dbReference type="ARBA" id="ARBA00022825"/>
    </source>
</evidence>
<name>A0A4R3M0K0_9HYPH</name>
<feature type="chain" id="PRO_5020241802" evidence="7">
    <location>
        <begin position="32"/>
        <end position="485"/>
    </location>
</feature>
<dbReference type="PROSITE" id="PS00138">
    <property type="entry name" value="SUBTILASE_SER"/>
    <property type="match status" value="1"/>
</dbReference>
<dbReference type="InterPro" id="IPR022398">
    <property type="entry name" value="Peptidase_S8_His-AS"/>
</dbReference>
<dbReference type="PANTHER" id="PTHR43806:SF11">
    <property type="entry name" value="CEREVISIN-RELATED"/>
    <property type="match status" value="1"/>
</dbReference>
<dbReference type="Proteomes" id="UP000295678">
    <property type="component" value="Unassembled WGS sequence"/>
</dbReference>
<evidence type="ECO:0000256" key="7">
    <source>
        <dbReference type="SAM" id="SignalP"/>
    </source>
</evidence>
<evidence type="ECO:0000313" key="9">
    <source>
        <dbReference type="EMBL" id="TCT06512.1"/>
    </source>
</evidence>
<dbReference type="Pfam" id="PF00082">
    <property type="entry name" value="Peptidase_S8"/>
    <property type="match status" value="1"/>
</dbReference>
<dbReference type="InterPro" id="IPR023828">
    <property type="entry name" value="Peptidase_S8_Ser-AS"/>
</dbReference>
<evidence type="ECO:0000256" key="5">
    <source>
        <dbReference type="PROSITE-ProRule" id="PRU01240"/>
    </source>
</evidence>
<dbReference type="AlphaFoldDB" id="A0A4R3M0K0"/>
<feature type="signal peptide" evidence="7">
    <location>
        <begin position="1"/>
        <end position="31"/>
    </location>
</feature>
<evidence type="ECO:0000313" key="10">
    <source>
        <dbReference type="Proteomes" id="UP000295678"/>
    </source>
</evidence>
<keyword evidence="3 5" id="KW-0378">Hydrolase</keyword>
<gene>
    <name evidence="9" type="ORF">EDC22_11195</name>
</gene>
<evidence type="ECO:0000256" key="2">
    <source>
        <dbReference type="ARBA" id="ARBA00022670"/>
    </source>
</evidence>
<dbReference type="InterPro" id="IPR036852">
    <property type="entry name" value="Peptidase_S8/S53_dom_sf"/>
</dbReference>
<dbReference type="PRINTS" id="PR00723">
    <property type="entry name" value="SUBTILISIN"/>
</dbReference>
<dbReference type="GO" id="GO:0006508">
    <property type="term" value="P:proteolysis"/>
    <property type="evidence" value="ECO:0007669"/>
    <property type="project" value="UniProtKB-KW"/>
</dbReference>
<feature type="active site" description="Charge relay system" evidence="5">
    <location>
        <position position="190"/>
    </location>
</feature>
<accession>A0A4R3M0K0</accession>
<comment type="similarity">
    <text evidence="1 5 6">Belongs to the peptidase S8 family.</text>
</comment>
<dbReference type="PANTHER" id="PTHR43806">
    <property type="entry name" value="PEPTIDASE S8"/>
    <property type="match status" value="1"/>
</dbReference>
<keyword evidence="7" id="KW-0732">Signal</keyword>
<dbReference type="GO" id="GO:0004252">
    <property type="term" value="F:serine-type endopeptidase activity"/>
    <property type="evidence" value="ECO:0007669"/>
    <property type="project" value="UniProtKB-UniRule"/>
</dbReference>
<dbReference type="SUPFAM" id="SSF52743">
    <property type="entry name" value="Subtilisin-like"/>
    <property type="match status" value="1"/>
</dbReference>
<feature type="active site" description="Charge relay system" evidence="5">
    <location>
        <position position="248"/>
    </location>
</feature>
<evidence type="ECO:0000256" key="1">
    <source>
        <dbReference type="ARBA" id="ARBA00011073"/>
    </source>
</evidence>
<feature type="active site" description="Charge relay system" evidence="5">
    <location>
        <position position="426"/>
    </location>
</feature>
<dbReference type="InterPro" id="IPR000209">
    <property type="entry name" value="Peptidase_S8/S53_dom"/>
</dbReference>
<evidence type="ECO:0000259" key="8">
    <source>
        <dbReference type="Pfam" id="PF00082"/>
    </source>
</evidence>
<reference evidence="9 10" key="1">
    <citation type="submission" date="2019-03" db="EMBL/GenBank/DDBJ databases">
        <title>Genomic Encyclopedia of Type Strains, Phase IV (KMG-IV): sequencing the most valuable type-strain genomes for metagenomic binning, comparative biology and taxonomic classification.</title>
        <authorList>
            <person name="Goeker M."/>
        </authorList>
    </citation>
    <scope>NUCLEOTIDE SEQUENCE [LARGE SCALE GENOMIC DNA]</scope>
    <source>
        <strain evidence="9 10">DSM 19345</strain>
    </source>
</reference>
<protein>
    <submittedName>
        <fullName evidence="9">Subtilase family protein</fullName>
    </submittedName>
</protein>
<proteinExistence type="inferred from homology"/>
<dbReference type="OrthoDB" id="9816306at2"/>
<dbReference type="PROSITE" id="PS00137">
    <property type="entry name" value="SUBTILASE_HIS"/>
    <property type="match status" value="1"/>
</dbReference>
<organism evidence="9 10">
    <name type="scientific">Tepidamorphus gemmatus</name>
    <dbReference type="NCBI Taxonomy" id="747076"/>
    <lineage>
        <taxon>Bacteria</taxon>
        <taxon>Pseudomonadati</taxon>
        <taxon>Pseudomonadota</taxon>
        <taxon>Alphaproteobacteria</taxon>
        <taxon>Hyphomicrobiales</taxon>
        <taxon>Tepidamorphaceae</taxon>
        <taxon>Tepidamorphus</taxon>
    </lineage>
</organism>
<keyword evidence="10" id="KW-1185">Reference proteome</keyword>
<dbReference type="Gene3D" id="3.40.50.200">
    <property type="entry name" value="Peptidase S8/S53 domain"/>
    <property type="match status" value="1"/>
</dbReference>
<dbReference type="InterPro" id="IPR015500">
    <property type="entry name" value="Peptidase_S8_subtilisin-rel"/>
</dbReference>
<dbReference type="InterPro" id="IPR023827">
    <property type="entry name" value="Peptidase_S8_Asp-AS"/>
</dbReference>
<dbReference type="PROSITE" id="PS51892">
    <property type="entry name" value="SUBTILASE"/>
    <property type="match status" value="1"/>
</dbReference>
<dbReference type="InterPro" id="IPR050131">
    <property type="entry name" value="Peptidase_S8_subtilisin-like"/>
</dbReference>
<feature type="domain" description="Peptidase S8/S53" evidence="8">
    <location>
        <begin position="181"/>
        <end position="458"/>
    </location>
</feature>
<keyword evidence="4 5" id="KW-0720">Serine protease</keyword>
<dbReference type="EMBL" id="SMAK01000011">
    <property type="protein sequence ID" value="TCT06512.1"/>
    <property type="molecule type" value="Genomic_DNA"/>
</dbReference>
<evidence type="ECO:0000256" key="3">
    <source>
        <dbReference type="ARBA" id="ARBA00022801"/>
    </source>
</evidence>